<dbReference type="Pfam" id="PF10980">
    <property type="entry name" value="DUF2787"/>
    <property type="match status" value="1"/>
</dbReference>
<dbReference type="EMBL" id="QNSE01000003">
    <property type="protein sequence ID" value="RBP84706.1"/>
    <property type="molecule type" value="Genomic_DNA"/>
</dbReference>
<gene>
    <name evidence="1" type="ORF">DFP80_103179</name>
</gene>
<dbReference type="PANTHER" id="PTHR38978:SF2">
    <property type="entry name" value="DUF2787 DOMAIN-CONTAINING PROTEIN"/>
    <property type="match status" value="1"/>
</dbReference>
<accession>A0A366JCK1</accession>
<dbReference type="InterPro" id="IPR021248">
    <property type="entry name" value="DUF2787"/>
</dbReference>
<reference evidence="1 2" key="1">
    <citation type="submission" date="2018-06" db="EMBL/GenBank/DDBJ databases">
        <title>Genomic Encyclopedia of Type Strains, Phase III (KMG-III): the genomes of soil and plant-associated and newly described type strains.</title>
        <authorList>
            <person name="Whitman W."/>
        </authorList>
    </citation>
    <scope>NUCLEOTIDE SEQUENCE [LARGE SCALE GENOMIC DNA]</scope>
    <source>
        <strain evidence="1 2">CECT 7377</strain>
    </source>
</reference>
<name>A0A366JCK1_9GAMM</name>
<comment type="caution">
    <text evidence="1">The sequence shown here is derived from an EMBL/GenBank/DDBJ whole genome shotgun (WGS) entry which is preliminary data.</text>
</comment>
<dbReference type="Proteomes" id="UP000252792">
    <property type="component" value="Unassembled WGS sequence"/>
</dbReference>
<dbReference type="PANTHER" id="PTHR38978">
    <property type="entry name" value="DUF2787 DOMAIN-CONTAINING PROTEIN"/>
    <property type="match status" value="1"/>
</dbReference>
<proteinExistence type="predicted"/>
<keyword evidence="2" id="KW-1185">Reference proteome</keyword>
<dbReference type="AlphaFoldDB" id="A0A366JCK1"/>
<dbReference type="Gene3D" id="3.10.450.430">
    <property type="entry name" value="Protein of unknown function DUF2787"/>
    <property type="match status" value="1"/>
</dbReference>
<evidence type="ECO:0000313" key="1">
    <source>
        <dbReference type="EMBL" id="RBP84706.1"/>
    </source>
</evidence>
<evidence type="ECO:0000313" key="2">
    <source>
        <dbReference type="Proteomes" id="UP000252792"/>
    </source>
</evidence>
<sequence length="146" mass="16736">MSAQISAISFCKSVLPISTEFMDQLRRVIGEHVVDLNDNHITINFKDSSYSAAKGGYHPVEISLIKMAEHHYVISYITDFSYCGHSPEELERDLDFDFGNSLALSRPFGWIDISLPEMAELYQLWESNFIAYLTMDVYDQIQIQSL</sequence>
<protein>
    <submittedName>
        <fullName evidence="1">Uncharacterized protein DUF2787</fullName>
    </submittedName>
</protein>
<dbReference type="RefSeq" id="WP_206610561.1">
    <property type="nucleotide sequence ID" value="NZ_QNSE01000003.1"/>
</dbReference>
<organism evidence="1 2">
    <name type="scientific">Marinomonas rhizomae</name>
    <dbReference type="NCBI Taxonomy" id="491948"/>
    <lineage>
        <taxon>Bacteria</taxon>
        <taxon>Pseudomonadati</taxon>
        <taxon>Pseudomonadota</taxon>
        <taxon>Gammaproteobacteria</taxon>
        <taxon>Oceanospirillales</taxon>
        <taxon>Oceanospirillaceae</taxon>
        <taxon>Marinomonas</taxon>
    </lineage>
</organism>